<keyword evidence="5 9" id="KW-0732">Signal</keyword>
<keyword evidence="4" id="KW-0479">Metal-binding</keyword>
<organism evidence="12 13">
    <name type="scientific">Marasmiellus scandens</name>
    <dbReference type="NCBI Taxonomy" id="2682957"/>
    <lineage>
        <taxon>Eukaryota</taxon>
        <taxon>Fungi</taxon>
        <taxon>Dikarya</taxon>
        <taxon>Basidiomycota</taxon>
        <taxon>Agaricomycotina</taxon>
        <taxon>Agaricomycetes</taxon>
        <taxon>Agaricomycetidae</taxon>
        <taxon>Agaricales</taxon>
        <taxon>Marasmiineae</taxon>
        <taxon>Omphalotaceae</taxon>
        <taxon>Marasmiellus</taxon>
    </lineage>
</organism>
<evidence type="ECO:0000313" key="13">
    <source>
        <dbReference type="Proteomes" id="UP001498398"/>
    </source>
</evidence>
<dbReference type="InterPro" id="IPR048328">
    <property type="entry name" value="Dyp_perox_C"/>
</dbReference>
<dbReference type="EMBL" id="JBANRG010000030">
    <property type="protein sequence ID" value="KAK7451700.1"/>
    <property type="molecule type" value="Genomic_DNA"/>
</dbReference>
<dbReference type="Pfam" id="PF20628">
    <property type="entry name" value="Dyp_perox_C"/>
    <property type="match status" value="1"/>
</dbReference>
<comment type="cofactor">
    <cofactor evidence="1">
        <name>heme b</name>
        <dbReference type="ChEBI" id="CHEBI:60344"/>
    </cofactor>
</comment>
<dbReference type="NCBIfam" id="TIGR01413">
    <property type="entry name" value="Dyp_perox_fam"/>
    <property type="match status" value="1"/>
</dbReference>
<dbReference type="Pfam" id="PF21105">
    <property type="entry name" value="DyP_N"/>
    <property type="match status" value="1"/>
</dbReference>
<reference evidence="12 13" key="1">
    <citation type="submission" date="2024-01" db="EMBL/GenBank/DDBJ databases">
        <title>A draft genome for the cacao thread blight pathogen Marasmiellus scandens.</title>
        <authorList>
            <person name="Baruah I.K."/>
            <person name="Leung J."/>
            <person name="Bukari Y."/>
            <person name="Amoako-Attah I."/>
            <person name="Meinhardt L.W."/>
            <person name="Bailey B.A."/>
            <person name="Cohen S.P."/>
        </authorList>
    </citation>
    <scope>NUCLEOTIDE SEQUENCE [LARGE SCALE GENOMIC DNA]</scope>
    <source>
        <strain evidence="12 13">GH-19</strain>
    </source>
</reference>
<feature type="domain" description="Dyp-type peroxidase C-terminal" evidence="10">
    <location>
        <begin position="260"/>
        <end position="436"/>
    </location>
</feature>
<keyword evidence="3" id="KW-0349">Heme</keyword>
<proteinExistence type="inferred from homology"/>
<sequence>MKLSFLSIFVGLAVGFALAVPELERRNTGFLISMDTPTIFEQGNSIDLTRRVSTNSTLDFDDIQGDILIGMSKNKETFFFFSIQDATTFKSKLSSDIKALVTSTNQILNTTLQPTTAVNIAFSSSGLAALNVTDDLGDSDFTGGQFADANNLGDPGTSNWVSAFTGTDIHGVFLFASDTAQNIDDQITNVQSILGDSINESYRLDGAARPDDEEGHEHFGYLDGVSQPVVEGVQDPLPGQASVAAGTILVGTDGDGISRPSWAIGGSFLVFRQLQQKVPEFNKYVQDHALNVSGLTSEENADLFGARLVGRWKSGAPIDLSPLRDDPTIGADNTMNNNFTYDHPEISGFDISTNQTFCPFSAHTRKTRPRSDFGTEAANVHHIIRAGIPYGPEVTDDETASNTSSTDSSLERGLAFVAYQSDIADGFKFMQQAWVDNFNFFKASTGVDPIIGRQDGTAADALRNITGTNPLDFDEVVTLDIDFVVSRGGEYFFSPPISALSGALAS</sequence>
<evidence type="ECO:0000313" key="12">
    <source>
        <dbReference type="EMBL" id="KAK7451700.1"/>
    </source>
</evidence>
<evidence type="ECO:0000259" key="10">
    <source>
        <dbReference type="Pfam" id="PF20628"/>
    </source>
</evidence>
<evidence type="ECO:0000256" key="2">
    <source>
        <dbReference type="ARBA" id="ARBA00022559"/>
    </source>
</evidence>
<evidence type="ECO:0000256" key="7">
    <source>
        <dbReference type="ARBA" id="ARBA00023004"/>
    </source>
</evidence>
<protein>
    <submittedName>
        <fullName evidence="12">Dye-decolorizing heme-containing peroxidase</fullName>
    </submittedName>
</protein>
<evidence type="ECO:0000256" key="8">
    <source>
        <dbReference type="ARBA" id="ARBA00025737"/>
    </source>
</evidence>
<dbReference type="InterPro" id="IPR049509">
    <property type="entry name" value="DyP_N"/>
</dbReference>
<gene>
    <name evidence="12" type="primary">DyP1_4</name>
    <name evidence="12" type="ORF">VKT23_012379</name>
</gene>
<dbReference type="SUPFAM" id="SSF54909">
    <property type="entry name" value="Dimeric alpha+beta barrel"/>
    <property type="match status" value="1"/>
</dbReference>
<dbReference type="GO" id="GO:0004601">
    <property type="term" value="F:peroxidase activity"/>
    <property type="evidence" value="ECO:0007669"/>
    <property type="project" value="UniProtKB-KW"/>
</dbReference>
<evidence type="ECO:0000256" key="3">
    <source>
        <dbReference type="ARBA" id="ARBA00022617"/>
    </source>
</evidence>
<evidence type="ECO:0000256" key="5">
    <source>
        <dbReference type="ARBA" id="ARBA00022729"/>
    </source>
</evidence>
<evidence type="ECO:0000256" key="1">
    <source>
        <dbReference type="ARBA" id="ARBA00001970"/>
    </source>
</evidence>
<keyword evidence="2 12" id="KW-0575">Peroxidase</keyword>
<evidence type="ECO:0000256" key="9">
    <source>
        <dbReference type="SAM" id="SignalP"/>
    </source>
</evidence>
<feature type="signal peptide" evidence="9">
    <location>
        <begin position="1"/>
        <end position="19"/>
    </location>
</feature>
<dbReference type="PROSITE" id="PS51404">
    <property type="entry name" value="DYP_PEROXIDASE"/>
    <property type="match status" value="1"/>
</dbReference>
<evidence type="ECO:0000259" key="11">
    <source>
        <dbReference type="Pfam" id="PF21105"/>
    </source>
</evidence>
<dbReference type="PANTHER" id="PTHR30521">
    <property type="entry name" value="DEFERROCHELATASE/PEROXIDASE"/>
    <property type="match status" value="1"/>
</dbReference>
<dbReference type="InterPro" id="IPR011008">
    <property type="entry name" value="Dimeric_a/b-barrel"/>
</dbReference>
<keyword evidence="6" id="KW-0560">Oxidoreductase</keyword>
<comment type="similarity">
    <text evidence="8">Belongs to the DyP-type peroxidase family.</text>
</comment>
<feature type="domain" description="DyP dimeric alpha+beta barrel" evidence="11">
    <location>
        <begin position="62"/>
        <end position="210"/>
    </location>
</feature>
<keyword evidence="7" id="KW-0408">Iron</keyword>
<comment type="caution">
    <text evidence="12">The sequence shown here is derived from an EMBL/GenBank/DDBJ whole genome shotgun (WGS) entry which is preliminary data.</text>
</comment>
<feature type="chain" id="PRO_5045319564" evidence="9">
    <location>
        <begin position="20"/>
        <end position="506"/>
    </location>
</feature>
<evidence type="ECO:0000256" key="6">
    <source>
        <dbReference type="ARBA" id="ARBA00023002"/>
    </source>
</evidence>
<dbReference type="InterPro" id="IPR006314">
    <property type="entry name" value="Dyp_peroxidase"/>
</dbReference>
<dbReference type="PANTHER" id="PTHR30521:SF4">
    <property type="entry name" value="DEFERROCHELATASE"/>
    <property type="match status" value="1"/>
</dbReference>
<evidence type="ECO:0000256" key="4">
    <source>
        <dbReference type="ARBA" id="ARBA00022723"/>
    </source>
</evidence>
<accession>A0ABR1J6L1</accession>
<keyword evidence="13" id="KW-1185">Reference proteome</keyword>
<name>A0ABR1J6L1_9AGAR</name>
<dbReference type="Proteomes" id="UP001498398">
    <property type="component" value="Unassembled WGS sequence"/>
</dbReference>